<evidence type="ECO:0000313" key="3">
    <source>
        <dbReference type="Proteomes" id="UP001630127"/>
    </source>
</evidence>
<sequence>MSSSPPQPPPRTQRPLHNFNLASDLMWSTKSRSTRNTTSRHRSSSSSWNASEFGSTNRSPFSFPPQHSLESSSFMQGLYLSPAMNFNDKESGCIDKNTTGGDKQVIFGSEKNVGTSIDQGKPVQENIDKQIKAIGEKSVDTGRYKVEENVRKSSNKAE</sequence>
<evidence type="ECO:0000256" key="1">
    <source>
        <dbReference type="SAM" id="MobiDB-lite"/>
    </source>
</evidence>
<reference evidence="2 3" key="1">
    <citation type="submission" date="2024-11" db="EMBL/GenBank/DDBJ databases">
        <title>A near-complete genome assembly of Cinchona calisaya.</title>
        <authorList>
            <person name="Lian D.C."/>
            <person name="Zhao X.W."/>
            <person name="Wei L."/>
        </authorList>
    </citation>
    <scope>NUCLEOTIDE SEQUENCE [LARGE SCALE GENOMIC DNA]</scope>
    <source>
        <tissue evidence="2">Nenye</tissue>
    </source>
</reference>
<name>A0ABD2ZEH7_9GENT</name>
<keyword evidence="3" id="KW-1185">Reference proteome</keyword>
<dbReference type="EMBL" id="JBJUIK010000010">
    <property type="protein sequence ID" value="KAL3516715.1"/>
    <property type="molecule type" value="Genomic_DNA"/>
</dbReference>
<protein>
    <submittedName>
        <fullName evidence="2">Uncharacterized protein</fullName>
    </submittedName>
</protein>
<comment type="caution">
    <text evidence="2">The sequence shown here is derived from an EMBL/GenBank/DDBJ whole genome shotgun (WGS) entry which is preliminary data.</text>
</comment>
<gene>
    <name evidence="2" type="ORF">ACH5RR_023617</name>
</gene>
<feature type="compositionally biased region" description="Low complexity" evidence="1">
    <location>
        <begin position="28"/>
        <end position="37"/>
    </location>
</feature>
<proteinExistence type="predicted"/>
<feature type="compositionally biased region" description="Pro residues" evidence="1">
    <location>
        <begin position="1"/>
        <end position="12"/>
    </location>
</feature>
<dbReference type="AlphaFoldDB" id="A0ABD2ZEH7"/>
<dbReference type="Proteomes" id="UP001630127">
    <property type="component" value="Unassembled WGS sequence"/>
</dbReference>
<evidence type="ECO:0000313" key="2">
    <source>
        <dbReference type="EMBL" id="KAL3516715.1"/>
    </source>
</evidence>
<feature type="compositionally biased region" description="Polar residues" evidence="1">
    <location>
        <begin position="48"/>
        <end position="60"/>
    </location>
</feature>
<organism evidence="2 3">
    <name type="scientific">Cinchona calisaya</name>
    <dbReference type="NCBI Taxonomy" id="153742"/>
    <lineage>
        <taxon>Eukaryota</taxon>
        <taxon>Viridiplantae</taxon>
        <taxon>Streptophyta</taxon>
        <taxon>Embryophyta</taxon>
        <taxon>Tracheophyta</taxon>
        <taxon>Spermatophyta</taxon>
        <taxon>Magnoliopsida</taxon>
        <taxon>eudicotyledons</taxon>
        <taxon>Gunneridae</taxon>
        <taxon>Pentapetalae</taxon>
        <taxon>asterids</taxon>
        <taxon>lamiids</taxon>
        <taxon>Gentianales</taxon>
        <taxon>Rubiaceae</taxon>
        <taxon>Cinchonoideae</taxon>
        <taxon>Cinchoneae</taxon>
        <taxon>Cinchona</taxon>
    </lineage>
</organism>
<accession>A0ABD2ZEH7</accession>
<feature type="region of interest" description="Disordered" evidence="1">
    <location>
        <begin position="1"/>
        <end position="69"/>
    </location>
</feature>